<feature type="domain" description="ABC transporter" evidence="13">
    <location>
        <begin position="456"/>
        <end position="690"/>
    </location>
</feature>
<accession>A0A261GBZ0</accession>
<dbReference type="PROSITE" id="PS50929">
    <property type="entry name" value="ABC_TM1F"/>
    <property type="match status" value="1"/>
</dbReference>
<feature type="compositionally biased region" description="Polar residues" evidence="11">
    <location>
        <begin position="1"/>
        <end position="12"/>
    </location>
</feature>
<proteinExistence type="inferred from homology"/>
<dbReference type="Gene3D" id="3.40.50.300">
    <property type="entry name" value="P-loop containing nucleotide triphosphate hydrolases"/>
    <property type="match status" value="1"/>
</dbReference>
<evidence type="ECO:0000256" key="9">
    <source>
        <dbReference type="ARBA" id="ARBA00061644"/>
    </source>
</evidence>
<evidence type="ECO:0000256" key="12">
    <source>
        <dbReference type="SAM" id="Phobius"/>
    </source>
</evidence>
<dbReference type="InterPro" id="IPR027417">
    <property type="entry name" value="P-loop_NTPase"/>
</dbReference>
<dbReference type="AlphaFoldDB" id="A0A261GBZ0"/>
<dbReference type="PROSITE" id="PS00211">
    <property type="entry name" value="ABC_TRANSPORTER_1"/>
    <property type="match status" value="1"/>
</dbReference>
<feature type="transmembrane region" description="Helical" evidence="12">
    <location>
        <begin position="59"/>
        <end position="84"/>
    </location>
</feature>
<comment type="subcellular location">
    <subcellularLocation>
        <location evidence="1">Cell membrane</location>
        <topology evidence="1">Multi-pass membrane protein</topology>
    </subcellularLocation>
</comment>
<protein>
    <recommendedName>
        <fullName evidence="10">Fatty acid ABC transporter ATP-binding/permease protein</fullName>
    </recommendedName>
</protein>
<keyword evidence="5" id="KW-0067">ATP-binding</keyword>
<dbReference type="SUPFAM" id="SSF90123">
    <property type="entry name" value="ABC transporter transmembrane region"/>
    <property type="match status" value="1"/>
</dbReference>
<comment type="caution">
    <text evidence="15">The sequence shown here is derived from an EMBL/GenBank/DDBJ whole genome shotgun (WGS) entry which is preliminary data.</text>
</comment>
<evidence type="ECO:0000256" key="5">
    <source>
        <dbReference type="ARBA" id="ARBA00022840"/>
    </source>
</evidence>
<evidence type="ECO:0000256" key="8">
    <source>
        <dbReference type="ARBA" id="ARBA00055053"/>
    </source>
</evidence>
<evidence type="ECO:0000259" key="14">
    <source>
        <dbReference type="PROSITE" id="PS50929"/>
    </source>
</evidence>
<feature type="transmembrane region" description="Helical" evidence="12">
    <location>
        <begin position="294"/>
        <end position="315"/>
    </location>
</feature>
<dbReference type="Pfam" id="PF00005">
    <property type="entry name" value="ABC_tran"/>
    <property type="match status" value="1"/>
</dbReference>
<evidence type="ECO:0000313" key="15">
    <source>
        <dbReference type="EMBL" id="OZG68496.1"/>
    </source>
</evidence>
<dbReference type="GO" id="GO:0005886">
    <property type="term" value="C:plasma membrane"/>
    <property type="evidence" value="ECO:0007669"/>
    <property type="project" value="UniProtKB-SubCell"/>
</dbReference>
<comment type="similarity">
    <text evidence="9">Belongs to the ABC transporter superfamily. Lipid exporter (TC 3.A.1.106) family.</text>
</comment>
<keyword evidence="4" id="KW-0547">Nucleotide-binding</keyword>
<feature type="compositionally biased region" description="Polar residues" evidence="11">
    <location>
        <begin position="24"/>
        <end position="36"/>
    </location>
</feature>
<keyword evidence="16" id="KW-1185">Reference proteome</keyword>
<dbReference type="CDD" id="cd03254">
    <property type="entry name" value="ABCC_Glucan_exporter_like"/>
    <property type="match status" value="1"/>
</dbReference>
<keyword evidence="2" id="KW-0813">Transport</keyword>
<dbReference type="Gene3D" id="1.20.1560.10">
    <property type="entry name" value="ABC transporter type 1, transmembrane domain"/>
    <property type="match status" value="2"/>
</dbReference>
<dbReference type="Pfam" id="PF00664">
    <property type="entry name" value="ABC_membrane"/>
    <property type="match status" value="1"/>
</dbReference>
<dbReference type="InterPro" id="IPR003439">
    <property type="entry name" value="ABC_transporter-like_ATP-bd"/>
</dbReference>
<dbReference type="InterPro" id="IPR003593">
    <property type="entry name" value="AAA+_ATPase"/>
</dbReference>
<feature type="transmembrane region" description="Helical" evidence="12">
    <location>
        <begin position="209"/>
        <end position="226"/>
    </location>
</feature>
<dbReference type="CDD" id="cd18547">
    <property type="entry name" value="ABC_6TM_Tm288_like"/>
    <property type="match status" value="1"/>
</dbReference>
<name>A0A261GBZ0_9BIFI</name>
<dbReference type="InterPro" id="IPR011527">
    <property type="entry name" value="ABC1_TM_dom"/>
</dbReference>
<dbReference type="InterPro" id="IPR036640">
    <property type="entry name" value="ABC1_TM_sf"/>
</dbReference>
<evidence type="ECO:0000256" key="10">
    <source>
        <dbReference type="ARBA" id="ARBA00071747"/>
    </source>
</evidence>
<dbReference type="GO" id="GO:0016887">
    <property type="term" value="F:ATP hydrolysis activity"/>
    <property type="evidence" value="ECO:0007669"/>
    <property type="project" value="InterPro"/>
</dbReference>
<dbReference type="InterPro" id="IPR039421">
    <property type="entry name" value="Type_1_exporter"/>
</dbReference>
<dbReference type="PROSITE" id="PS50893">
    <property type="entry name" value="ABC_TRANSPORTER_2"/>
    <property type="match status" value="1"/>
</dbReference>
<comment type="function">
    <text evidence="8">ABC transporter involved in fatty acid import. Transmembrane domains (TMD) form a pore in the membrane and the ATP-binding domain (NBD) is responsible for energy generation.</text>
</comment>
<dbReference type="SUPFAM" id="SSF52540">
    <property type="entry name" value="P-loop containing nucleoside triphosphate hydrolases"/>
    <property type="match status" value="1"/>
</dbReference>
<keyword evidence="7 12" id="KW-0472">Membrane</keyword>
<keyword evidence="3 12" id="KW-0812">Transmembrane</keyword>
<evidence type="ECO:0000256" key="4">
    <source>
        <dbReference type="ARBA" id="ARBA00022741"/>
    </source>
</evidence>
<evidence type="ECO:0000256" key="11">
    <source>
        <dbReference type="SAM" id="MobiDB-lite"/>
    </source>
</evidence>
<dbReference type="InterPro" id="IPR017871">
    <property type="entry name" value="ABC_transporter-like_CS"/>
</dbReference>
<feature type="domain" description="ABC transmembrane type-1" evidence="14">
    <location>
        <begin position="62"/>
        <end position="360"/>
    </location>
</feature>
<gene>
    <name evidence="15" type="ORF">BAQU_0314</name>
</gene>
<dbReference type="EMBL" id="MWXA01000002">
    <property type="protein sequence ID" value="OZG68496.1"/>
    <property type="molecule type" value="Genomic_DNA"/>
</dbReference>
<organism evidence="15 16">
    <name type="scientific">Bifidobacterium aquikefiri</name>
    <dbReference type="NCBI Taxonomy" id="1653207"/>
    <lineage>
        <taxon>Bacteria</taxon>
        <taxon>Bacillati</taxon>
        <taxon>Actinomycetota</taxon>
        <taxon>Actinomycetes</taxon>
        <taxon>Bifidobacteriales</taxon>
        <taxon>Bifidobacteriaceae</taxon>
        <taxon>Bifidobacterium</taxon>
    </lineage>
</organism>
<evidence type="ECO:0000313" key="16">
    <source>
        <dbReference type="Proteomes" id="UP000216451"/>
    </source>
</evidence>
<evidence type="ECO:0000256" key="2">
    <source>
        <dbReference type="ARBA" id="ARBA00022448"/>
    </source>
</evidence>
<dbReference type="PANTHER" id="PTHR43394:SF1">
    <property type="entry name" value="ATP-BINDING CASSETTE SUB-FAMILY B MEMBER 10, MITOCHONDRIAL"/>
    <property type="match status" value="1"/>
</dbReference>
<dbReference type="SMART" id="SM00382">
    <property type="entry name" value="AAA"/>
    <property type="match status" value="1"/>
</dbReference>
<dbReference type="GO" id="GO:0005524">
    <property type="term" value="F:ATP binding"/>
    <property type="evidence" value="ECO:0007669"/>
    <property type="project" value="UniProtKB-KW"/>
</dbReference>
<dbReference type="PANTHER" id="PTHR43394">
    <property type="entry name" value="ATP-DEPENDENT PERMEASE MDL1, MITOCHONDRIAL"/>
    <property type="match status" value="1"/>
</dbReference>
<sequence length="695" mass="75810">MSTATEAQQPGKATQAPKALNHGNAPQSDNANMSRSKASRKAAPGTTKRLFRYILRYRWRVIVIVLSILISAAAQAGSALFLQTLVDSYILPLVGATNPNWEPLLQALVLMGLLYGLGTFSTWLYNWLLVGVEQGTLKDIRDQMFAHQQHLPIGYFDSHEHGDVMSRYTNDTDTLRQAISQSLPQMFSSIVTALASLIAMAWLSIPFTLFTIVFSVLLIVVVRMLVTRSGHFFIIQQEALGDVNGFVEESVNGQKIIKVFNHEQQTADTFHRKNALLFDASAQANMYGNTTMPVVANMGYLLYILVAITGGITAISGWGNFGLSGAGTMTLGTIIALLTLTRSYVNPIGQVSMQFNMVMMALAGASRIFALMDEPCEVDDGSVTLVNVTKDSNGGLVESDAPTQHWAWKRAPDDDGTRSLAQASLLSSSAAEVAQKAKDVAVTSVDGCLTLLRGDVRFTDVTFGYAPNKPVLHDITWFAKPGQKIALVGATGAGKTTVTNLINRFYDIQQGQILYDGIDVRNIRKPDLRRSLGVVLQDVNLFTGTVMDNIRYGRLNATDEECIEAARLTNADGFIRMLPQGYQTILEGDGSGLSQGQRQLVSIARAAVADPPTMILDEATSSIDTRTESVVQAGMDALMQGRTVFVIAHRLSTVRNADVIMVLDHGRIIERGSHEELIAQRGEYYQLYTGAVELE</sequence>
<reference evidence="15 16" key="1">
    <citation type="journal article" date="2017" name="BMC Genomics">
        <title>Comparative genomic and phylogenomic analyses of the Bifidobacteriaceae family.</title>
        <authorList>
            <person name="Lugli G.A."/>
            <person name="Milani C."/>
            <person name="Turroni F."/>
            <person name="Duranti S."/>
            <person name="Mancabelli L."/>
            <person name="Mangifesta M."/>
            <person name="Ferrario C."/>
            <person name="Modesto M."/>
            <person name="Mattarelli P."/>
            <person name="Jiri K."/>
            <person name="van Sinderen D."/>
            <person name="Ventura M."/>
        </authorList>
    </citation>
    <scope>NUCLEOTIDE SEQUENCE [LARGE SCALE GENOMIC DNA]</scope>
    <source>
        <strain evidence="15 16">LMG 28769</strain>
    </source>
</reference>
<evidence type="ECO:0000256" key="6">
    <source>
        <dbReference type="ARBA" id="ARBA00022989"/>
    </source>
</evidence>
<evidence type="ECO:0000256" key="1">
    <source>
        <dbReference type="ARBA" id="ARBA00004651"/>
    </source>
</evidence>
<keyword evidence="6 12" id="KW-1133">Transmembrane helix</keyword>
<dbReference type="Proteomes" id="UP000216451">
    <property type="component" value="Unassembled WGS sequence"/>
</dbReference>
<dbReference type="FunFam" id="3.40.50.300:FF:000287">
    <property type="entry name" value="Multidrug ABC transporter ATP-binding protein"/>
    <property type="match status" value="1"/>
</dbReference>
<feature type="transmembrane region" description="Helical" evidence="12">
    <location>
        <begin position="104"/>
        <end position="128"/>
    </location>
</feature>
<feature type="transmembrane region" description="Helical" evidence="12">
    <location>
        <begin position="186"/>
        <end position="203"/>
    </location>
</feature>
<evidence type="ECO:0000259" key="13">
    <source>
        <dbReference type="PROSITE" id="PS50893"/>
    </source>
</evidence>
<feature type="region of interest" description="Disordered" evidence="11">
    <location>
        <begin position="1"/>
        <end position="43"/>
    </location>
</feature>
<evidence type="ECO:0000256" key="3">
    <source>
        <dbReference type="ARBA" id="ARBA00022692"/>
    </source>
</evidence>
<dbReference type="GO" id="GO:0015421">
    <property type="term" value="F:ABC-type oligopeptide transporter activity"/>
    <property type="evidence" value="ECO:0007669"/>
    <property type="project" value="TreeGrafter"/>
</dbReference>
<evidence type="ECO:0000256" key="7">
    <source>
        <dbReference type="ARBA" id="ARBA00023136"/>
    </source>
</evidence>